<dbReference type="Gene3D" id="1.10.260.40">
    <property type="entry name" value="lambda repressor-like DNA-binding domains"/>
    <property type="match status" value="1"/>
</dbReference>
<dbReference type="PROSITE" id="PS50943">
    <property type="entry name" value="HTH_CROC1"/>
    <property type="match status" value="1"/>
</dbReference>
<keyword evidence="3" id="KW-1185">Reference proteome</keyword>
<comment type="caution">
    <text evidence="2">The sequence shown here is derived from an EMBL/GenBank/DDBJ whole genome shotgun (WGS) entry which is preliminary data.</text>
</comment>
<dbReference type="RefSeq" id="WP_253236845.1">
    <property type="nucleotide sequence ID" value="NZ_JAMYJR010000007.1"/>
</dbReference>
<dbReference type="SMART" id="SM00530">
    <property type="entry name" value="HTH_XRE"/>
    <property type="match status" value="1"/>
</dbReference>
<organism evidence="2 3">
    <name type="scientific">Paractinoplanes aksuensis</name>
    <dbReference type="NCBI Taxonomy" id="2939490"/>
    <lineage>
        <taxon>Bacteria</taxon>
        <taxon>Bacillati</taxon>
        <taxon>Actinomycetota</taxon>
        <taxon>Actinomycetes</taxon>
        <taxon>Micromonosporales</taxon>
        <taxon>Micromonosporaceae</taxon>
        <taxon>Paractinoplanes</taxon>
    </lineage>
</organism>
<evidence type="ECO:0000313" key="2">
    <source>
        <dbReference type="EMBL" id="MCO8270711.1"/>
    </source>
</evidence>
<name>A0ABT1DKY1_9ACTN</name>
<feature type="domain" description="HTH cro/C1-type" evidence="1">
    <location>
        <begin position="17"/>
        <end position="70"/>
    </location>
</feature>
<dbReference type="CDD" id="cd00093">
    <property type="entry name" value="HTH_XRE"/>
    <property type="match status" value="1"/>
</dbReference>
<dbReference type="Pfam" id="PF01381">
    <property type="entry name" value="HTH_3"/>
    <property type="match status" value="1"/>
</dbReference>
<sequence>MTSQLEHAARTAFAQVLTAWRTRRGLSKKQLAASMGYHPSYISHVESLRHHPTFEFACRAEAVLASGGEIISRYEQCRQAAGEPAPVQVVRSDYEPSPMLPATLVIEEENATLTYADGWYSSRVERVVRNVGDRPVTCYPVRVDVDRFPDQPGVSRQLYHESPLQLSDLDFQASVASVGDERPEPMEVRVTRSSDAYLKMVLVFGNARARFPLYPGERTRVTYSYRVPANLWGQWFQRDIRFPTRALTMSLRLPASMGAEVSAESLSYAGIKGFSPTESPGENGTVVYTLRLRELLLTSQIRLRWRFDEPAPSGWADLAA</sequence>
<gene>
    <name evidence="2" type="ORF">M1L60_08870</name>
</gene>
<protein>
    <submittedName>
        <fullName evidence="2">Helix-turn-helix transcriptional regulator</fullName>
    </submittedName>
</protein>
<dbReference type="Proteomes" id="UP001523369">
    <property type="component" value="Unassembled WGS sequence"/>
</dbReference>
<reference evidence="2 3" key="1">
    <citation type="submission" date="2022-06" db="EMBL/GenBank/DDBJ databases">
        <title>New Species of the Genus Actinoplanes, ActinopZanes ferrugineus.</title>
        <authorList>
            <person name="Ding P."/>
        </authorList>
    </citation>
    <scope>NUCLEOTIDE SEQUENCE [LARGE SCALE GENOMIC DNA]</scope>
    <source>
        <strain evidence="2 3">TRM88003</strain>
    </source>
</reference>
<evidence type="ECO:0000313" key="3">
    <source>
        <dbReference type="Proteomes" id="UP001523369"/>
    </source>
</evidence>
<dbReference type="EMBL" id="JAMYJR010000007">
    <property type="protein sequence ID" value="MCO8270711.1"/>
    <property type="molecule type" value="Genomic_DNA"/>
</dbReference>
<dbReference type="InterPro" id="IPR010982">
    <property type="entry name" value="Lambda_DNA-bd_dom_sf"/>
</dbReference>
<dbReference type="InterPro" id="IPR001387">
    <property type="entry name" value="Cro/C1-type_HTH"/>
</dbReference>
<accession>A0ABT1DKY1</accession>
<dbReference type="SUPFAM" id="SSF47413">
    <property type="entry name" value="lambda repressor-like DNA-binding domains"/>
    <property type="match status" value="1"/>
</dbReference>
<evidence type="ECO:0000259" key="1">
    <source>
        <dbReference type="PROSITE" id="PS50943"/>
    </source>
</evidence>
<proteinExistence type="predicted"/>